<gene>
    <name evidence="1" type="ORF">SAMN06296427_106112</name>
</gene>
<dbReference type="STRING" id="1434700.SAMN06296427_106112"/>
<dbReference type="EMBL" id="FWXS01000006">
    <property type="protein sequence ID" value="SMC71268.1"/>
    <property type="molecule type" value="Genomic_DNA"/>
</dbReference>
<dbReference type="SUPFAM" id="SSF53335">
    <property type="entry name" value="S-adenosyl-L-methionine-dependent methyltransferases"/>
    <property type="match status" value="1"/>
</dbReference>
<dbReference type="OrthoDB" id="8773442at2"/>
<dbReference type="AlphaFoldDB" id="A0A1W2BFS8"/>
<sequence length="216" mass="25347">MDYAEKKSEYYTYPRYDMLRYVPQDISKVLEIGCGNGVFIKLIKENLKRDIESWGIELMEEYAEEARSIIDNVQVGKCEELIPNLPDNYFDLIIFNDVLEHLLDPKSVLMDLKGKLTNKGKIICSIPNMRYHENLFGLVFKSHWEYEDSGIMDFTHLKFYTHKSIKKLFSDSGYNIDHFEGISKTKSLKPYLFRLLLFFGGSDIFYKQFAVVASKR</sequence>
<keyword evidence="2" id="KW-1185">Reference proteome</keyword>
<dbReference type="GO" id="GO:0032259">
    <property type="term" value="P:methylation"/>
    <property type="evidence" value="ECO:0007669"/>
    <property type="project" value="UniProtKB-KW"/>
</dbReference>
<reference evidence="1 2" key="1">
    <citation type="submission" date="2017-04" db="EMBL/GenBank/DDBJ databases">
        <authorList>
            <person name="Afonso C.L."/>
            <person name="Miller P.J."/>
            <person name="Scott M.A."/>
            <person name="Spackman E."/>
            <person name="Goraichik I."/>
            <person name="Dimitrov K.M."/>
            <person name="Suarez D.L."/>
            <person name="Swayne D.E."/>
        </authorList>
    </citation>
    <scope>NUCLEOTIDE SEQUENCE [LARGE SCALE GENOMIC DNA]</scope>
    <source>
        <strain evidence="1 2">CGMCC 1.12708</strain>
    </source>
</reference>
<proteinExistence type="predicted"/>
<protein>
    <submittedName>
        <fullName evidence="1">Methyltransferase domain-containing protein</fullName>
    </submittedName>
</protein>
<keyword evidence="1" id="KW-0808">Transferase</keyword>
<accession>A0A1W2BFS8</accession>
<dbReference type="Gene3D" id="3.40.50.150">
    <property type="entry name" value="Vaccinia Virus protein VP39"/>
    <property type="match status" value="1"/>
</dbReference>
<dbReference type="Pfam" id="PF13489">
    <property type="entry name" value="Methyltransf_23"/>
    <property type="match status" value="1"/>
</dbReference>
<dbReference type="PANTHER" id="PTHR43861:SF6">
    <property type="entry name" value="METHYLTRANSFERASE TYPE 11"/>
    <property type="match status" value="1"/>
</dbReference>
<dbReference type="GO" id="GO:0008168">
    <property type="term" value="F:methyltransferase activity"/>
    <property type="evidence" value="ECO:0007669"/>
    <property type="project" value="UniProtKB-KW"/>
</dbReference>
<dbReference type="PANTHER" id="PTHR43861">
    <property type="entry name" value="TRANS-ACONITATE 2-METHYLTRANSFERASE-RELATED"/>
    <property type="match status" value="1"/>
</dbReference>
<keyword evidence="1" id="KW-0489">Methyltransferase</keyword>
<dbReference type="InterPro" id="IPR029063">
    <property type="entry name" value="SAM-dependent_MTases_sf"/>
</dbReference>
<evidence type="ECO:0000313" key="1">
    <source>
        <dbReference type="EMBL" id="SMC71268.1"/>
    </source>
</evidence>
<evidence type="ECO:0000313" key="2">
    <source>
        <dbReference type="Proteomes" id="UP000192393"/>
    </source>
</evidence>
<name>A0A1W2BFS8_9FLAO</name>
<organism evidence="1 2">
    <name type="scientific">Moheibacter sediminis</name>
    <dbReference type="NCBI Taxonomy" id="1434700"/>
    <lineage>
        <taxon>Bacteria</taxon>
        <taxon>Pseudomonadati</taxon>
        <taxon>Bacteroidota</taxon>
        <taxon>Flavobacteriia</taxon>
        <taxon>Flavobacteriales</taxon>
        <taxon>Weeksellaceae</taxon>
        <taxon>Moheibacter</taxon>
    </lineage>
</organism>
<dbReference type="Proteomes" id="UP000192393">
    <property type="component" value="Unassembled WGS sequence"/>
</dbReference>
<dbReference type="CDD" id="cd02440">
    <property type="entry name" value="AdoMet_MTases"/>
    <property type="match status" value="1"/>
</dbReference>